<evidence type="ECO:0008006" key="4">
    <source>
        <dbReference type="Google" id="ProtNLM"/>
    </source>
</evidence>
<organism evidence="2 3">
    <name type="scientific">Lactobacillus amylovorus subsp. animalium</name>
    <dbReference type="NCBI Taxonomy" id="3378536"/>
    <lineage>
        <taxon>Bacteria</taxon>
        <taxon>Bacillati</taxon>
        <taxon>Bacillota</taxon>
        <taxon>Bacilli</taxon>
        <taxon>Lactobacillales</taxon>
        <taxon>Lactobacillaceae</taxon>
        <taxon>Lactobacillus</taxon>
    </lineage>
</organism>
<dbReference type="Gene3D" id="3.40.50.300">
    <property type="entry name" value="P-loop containing nucleotide triphosphate hydrolases"/>
    <property type="match status" value="1"/>
</dbReference>
<evidence type="ECO:0000256" key="1">
    <source>
        <dbReference type="SAM" id="Coils"/>
    </source>
</evidence>
<comment type="caution">
    <text evidence="2">The sequence shown here is derived from an EMBL/GenBank/DDBJ whole genome shotgun (WGS) entry which is preliminary data.</text>
</comment>
<dbReference type="SUPFAM" id="SSF52540">
    <property type="entry name" value="P-loop containing nucleoside triphosphate hydrolases"/>
    <property type="match status" value="1"/>
</dbReference>
<protein>
    <recommendedName>
        <fullName evidence="4">Rad50/SbcC-type AAA domain-containing protein</fullName>
    </recommendedName>
</protein>
<dbReference type="InterPro" id="IPR027417">
    <property type="entry name" value="P-loop_NTPase"/>
</dbReference>
<proteinExistence type="predicted"/>
<dbReference type="RefSeq" id="WP_271883125.1">
    <property type="nucleotide sequence ID" value="NZ_BAAAAK010000022.1"/>
</dbReference>
<dbReference type="AlphaFoldDB" id="A0ABC9VSU3"/>
<keyword evidence="1" id="KW-0175">Coiled coil</keyword>
<sequence>MWIEQLEYDGGLDYKGKVTFGKKTIISSKHNIVGKSTLLRVILYALGFKVVMTNGIAALNLKTDIKIITDDSEKIQIFRDTEKVILKWISSGKIKEMHLPEDSKALQSIFFNFNNIRILDNCLGTFYFEQGRGYSLINHGVVTPKNYFDLKDLIIQLVPEIEEKLKIIDKKESIIKRKISAINAINAVLRDKNASLEENDEDEITIQNLNSLKFKLNQLKKRKRAIKESINDNNKLLQYIGKLKLKLRLSDGTKVLVTPDKIEGMESTIGYLKSEKVVLNNQIEETKQLISINEQGLKNKYKNQTLDKFAIPKAFNLDKNNAILKYLQERRDSLTSQKKELLKKHSYQELQDRLYKLYTDNANELKISKWLSHGIFSSKNISGLIGTEQEFTALSIRLAALKLIEESTKINLPLILDSPFQELDTDNRKLLVKFLENEFSEKHQIIITSVAKEIPENLDDNWQIITID</sequence>
<reference evidence="2 3" key="1">
    <citation type="journal article" date="2024" name="Int. J. Syst. Evol. Microbiol.">
        <title>Proposal of Lactobacillus amylovorus subsp. animalis subsp. nov. and an emended description of Lactobacillus amylovorus.</title>
        <authorList>
            <person name="Yamane K."/>
            <person name="Tanizawa Y."/>
            <person name="Kobayashi H."/>
            <person name="Kamizono T."/>
            <person name="Kojima Y."/>
            <person name="Takagi H."/>
            <person name="Tohno M."/>
        </authorList>
    </citation>
    <scope>NUCLEOTIDE SEQUENCE [LARGE SCALE GENOMIC DNA]</scope>
    <source>
        <strain evidence="2 3">TKL145</strain>
    </source>
</reference>
<dbReference type="EMBL" id="BAAAAK010000022">
    <property type="protein sequence ID" value="GAA0043196.1"/>
    <property type="molecule type" value="Genomic_DNA"/>
</dbReference>
<accession>A0ABC9VSU3</accession>
<gene>
    <name evidence="2" type="ORF">LATKL145_16080</name>
</gene>
<evidence type="ECO:0000313" key="3">
    <source>
        <dbReference type="Proteomes" id="UP001437574"/>
    </source>
</evidence>
<dbReference type="Proteomes" id="UP001437574">
    <property type="component" value="Unassembled WGS sequence"/>
</dbReference>
<name>A0ABC9VSU3_LACAM</name>
<feature type="coiled-coil region" evidence="1">
    <location>
        <begin position="209"/>
        <end position="236"/>
    </location>
</feature>
<evidence type="ECO:0000313" key="2">
    <source>
        <dbReference type="EMBL" id="GAA0043196.1"/>
    </source>
</evidence>
<reference evidence="3" key="2">
    <citation type="submission" date="2024-01" db="EMBL/GenBank/DDBJ databases">
        <title>Draft genome sequence of Lactobacillus amylovorus strain TKL145.</title>
        <authorList>
            <person name="Tohno M."/>
            <person name="Tanizawa Y."/>
        </authorList>
    </citation>
    <scope>NUCLEOTIDE SEQUENCE [LARGE SCALE GENOMIC DNA]</scope>
    <source>
        <strain evidence="3">TKL145</strain>
    </source>
</reference>